<dbReference type="Pfam" id="PF00324">
    <property type="entry name" value="AA_permease"/>
    <property type="match status" value="1"/>
</dbReference>
<feature type="transmembrane region" description="Helical" evidence="8">
    <location>
        <begin position="12"/>
        <end position="32"/>
    </location>
</feature>
<feature type="region of interest" description="Disordered" evidence="7">
    <location>
        <begin position="1215"/>
        <end position="1274"/>
    </location>
</feature>
<feature type="region of interest" description="Disordered" evidence="7">
    <location>
        <begin position="1314"/>
        <end position="1384"/>
    </location>
</feature>
<feature type="domain" description="SLC12A transporter C-terminal" evidence="10">
    <location>
        <begin position="496"/>
        <end position="583"/>
    </location>
</feature>
<feature type="region of interest" description="Disordered" evidence="7">
    <location>
        <begin position="1105"/>
        <end position="1137"/>
    </location>
</feature>
<feature type="transmembrane region" description="Helical" evidence="8">
    <location>
        <begin position="370"/>
        <end position="393"/>
    </location>
</feature>
<dbReference type="Pfam" id="PF03522">
    <property type="entry name" value="SLC12"/>
    <property type="match status" value="1"/>
</dbReference>
<name>A0A6P8BHP6_PYRGI</name>
<dbReference type="GO" id="GO:0055075">
    <property type="term" value="P:potassium ion homeostasis"/>
    <property type="evidence" value="ECO:0007669"/>
    <property type="project" value="TreeGrafter"/>
</dbReference>
<keyword evidence="4 8" id="KW-0812">Transmembrane</keyword>
<accession>A0A6P8BHP6</accession>
<evidence type="ECO:0000259" key="9">
    <source>
        <dbReference type="Pfam" id="PF00324"/>
    </source>
</evidence>
<dbReference type="RefSeq" id="XP_030986715.1">
    <property type="nucleotide sequence ID" value="XM_031121584.1"/>
</dbReference>
<feature type="region of interest" description="Disordered" evidence="7">
    <location>
        <begin position="1702"/>
        <end position="1721"/>
    </location>
</feature>
<evidence type="ECO:0000256" key="8">
    <source>
        <dbReference type="SAM" id="Phobius"/>
    </source>
</evidence>
<feature type="region of interest" description="Disordered" evidence="7">
    <location>
        <begin position="826"/>
        <end position="855"/>
    </location>
</feature>
<gene>
    <name evidence="12" type="ORF">PgNI_01513</name>
</gene>
<dbReference type="InterPro" id="IPR004842">
    <property type="entry name" value="SLC12A_fam"/>
</dbReference>
<keyword evidence="5 8" id="KW-1133">Transmembrane helix</keyword>
<dbReference type="GO" id="GO:0006884">
    <property type="term" value="P:cell volume homeostasis"/>
    <property type="evidence" value="ECO:0007669"/>
    <property type="project" value="TreeGrafter"/>
</dbReference>
<dbReference type="GO" id="GO:0034486">
    <property type="term" value="P:vacuolar transmembrane transport"/>
    <property type="evidence" value="ECO:0007669"/>
    <property type="project" value="TreeGrafter"/>
</dbReference>
<protein>
    <recommendedName>
        <fullName evidence="13">Amino acid permease/ SLC12A domain-containing protein</fullName>
    </recommendedName>
</protein>
<dbReference type="InterPro" id="IPR018491">
    <property type="entry name" value="SLC12_C"/>
</dbReference>
<keyword evidence="6 8" id="KW-0472">Membrane</keyword>
<feature type="transmembrane region" description="Helical" evidence="8">
    <location>
        <begin position="97"/>
        <end position="123"/>
    </location>
</feature>
<feature type="transmembrane region" description="Helical" evidence="8">
    <location>
        <begin position="347"/>
        <end position="364"/>
    </location>
</feature>
<feature type="compositionally biased region" description="Basic and acidic residues" evidence="7">
    <location>
        <begin position="1785"/>
        <end position="1794"/>
    </location>
</feature>
<dbReference type="PANTHER" id="PTHR11827">
    <property type="entry name" value="SOLUTE CARRIER FAMILY 12, CATION COTRANSPORTERS"/>
    <property type="match status" value="1"/>
</dbReference>
<evidence type="ECO:0000256" key="6">
    <source>
        <dbReference type="ARBA" id="ARBA00023136"/>
    </source>
</evidence>
<feature type="compositionally biased region" description="Basic and acidic residues" evidence="7">
    <location>
        <begin position="1255"/>
        <end position="1269"/>
    </location>
</feature>
<feature type="region of interest" description="Disordered" evidence="7">
    <location>
        <begin position="969"/>
        <end position="1045"/>
    </location>
</feature>
<evidence type="ECO:0000256" key="1">
    <source>
        <dbReference type="ARBA" id="ARBA00004141"/>
    </source>
</evidence>
<feature type="region of interest" description="Disordered" evidence="7">
    <location>
        <begin position="885"/>
        <end position="931"/>
    </location>
</feature>
<dbReference type="FunFam" id="1.20.1740.10:FF:000013">
    <property type="entry name" value="Solute carrier family 12 member"/>
    <property type="match status" value="1"/>
</dbReference>
<proteinExistence type="inferred from homology"/>
<reference evidence="12" key="1">
    <citation type="journal article" date="2019" name="Mol. Biol. Evol.">
        <title>Blast fungal genomes show frequent chromosomal changes, gene gains and losses, and effector gene turnover.</title>
        <authorList>
            <person name="Gomez Luciano L.B."/>
            <person name="Jason Tsai I."/>
            <person name="Chuma I."/>
            <person name="Tosa Y."/>
            <person name="Chen Y.H."/>
            <person name="Li J.Y."/>
            <person name="Li M.Y."/>
            <person name="Jade Lu M.Y."/>
            <person name="Nakayashiki H."/>
            <person name="Li W.H."/>
        </authorList>
    </citation>
    <scope>NUCLEOTIDE SEQUENCE</scope>
    <source>
        <strain evidence="12">NI907</strain>
    </source>
</reference>
<dbReference type="GO" id="GO:0055064">
    <property type="term" value="P:chloride ion homeostasis"/>
    <property type="evidence" value="ECO:0007669"/>
    <property type="project" value="TreeGrafter"/>
</dbReference>
<feature type="transmembrane region" description="Helical" evidence="8">
    <location>
        <begin position="161"/>
        <end position="180"/>
    </location>
</feature>
<comment type="subcellular location">
    <subcellularLocation>
        <location evidence="1">Membrane</location>
        <topology evidence="1">Multi-pass membrane protein</topology>
    </subcellularLocation>
</comment>
<evidence type="ECO:0000256" key="4">
    <source>
        <dbReference type="ARBA" id="ARBA00022692"/>
    </source>
</evidence>
<feature type="region of interest" description="Disordered" evidence="7">
    <location>
        <begin position="1557"/>
        <end position="1629"/>
    </location>
</feature>
<feature type="region of interest" description="Disordered" evidence="7">
    <location>
        <begin position="1735"/>
        <end position="1811"/>
    </location>
</feature>
<feature type="compositionally biased region" description="Polar residues" evidence="7">
    <location>
        <begin position="1007"/>
        <end position="1025"/>
    </location>
</feature>
<feature type="compositionally biased region" description="Basic and acidic residues" evidence="7">
    <location>
        <begin position="1110"/>
        <end position="1123"/>
    </location>
</feature>
<feature type="transmembrane region" description="Helical" evidence="8">
    <location>
        <begin position="298"/>
        <end position="326"/>
    </location>
</feature>
<evidence type="ECO:0000256" key="2">
    <source>
        <dbReference type="ARBA" id="ARBA00010593"/>
    </source>
</evidence>
<feature type="transmembrane region" description="Helical" evidence="8">
    <location>
        <begin position="38"/>
        <end position="57"/>
    </location>
</feature>
<feature type="transmembrane region" description="Helical" evidence="8">
    <location>
        <begin position="129"/>
        <end position="149"/>
    </location>
</feature>
<comment type="similarity">
    <text evidence="2">Belongs to the SLC12A transporter family.</text>
</comment>
<dbReference type="InterPro" id="IPR004841">
    <property type="entry name" value="AA-permease/SLC12A_dom"/>
</dbReference>
<feature type="compositionally biased region" description="Acidic residues" evidence="7">
    <location>
        <begin position="900"/>
        <end position="910"/>
    </location>
</feature>
<feature type="domain" description="Amino acid permease/ SLC12A" evidence="9">
    <location>
        <begin position="22"/>
        <end position="484"/>
    </location>
</feature>
<evidence type="ECO:0000313" key="11">
    <source>
        <dbReference type="Proteomes" id="UP000515153"/>
    </source>
</evidence>
<feature type="compositionally biased region" description="Polar residues" evidence="7">
    <location>
        <begin position="1365"/>
        <end position="1374"/>
    </location>
</feature>
<feature type="compositionally biased region" description="Polar residues" evidence="7">
    <location>
        <begin position="1333"/>
        <end position="1358"/>
    </location>
</feature>
<dbReference type="GeneID" id="41956498"/>
<evidence type="ECO:0000256" key="7">
    <source>
        <dbReference type="SAM" id="MobiDB-lite"/>
    </source>
</evidence>
<reference evidence="12" key="3">
    <citation type="submission" date="2025-08" db="UniProtKB">
        <authorList>
            <consortium name="RefSeq"/>
        </authorList>
    </citation>
    <scope>IDENTIFICATION</scope>
    <source>
        <strain evidence="12">NI907</strain>
    </source>
</reference>
<dbReference type="Gene3D" id="1.20.1740.10">
    <property type="entry name" value="Amino acid/polyamine transporter I"/>
    <property type="match status" value="1"/>
</dbReference>
<dbReference type="Proteomes" id="UP000515153">
    <property type="component" value="Unplaced"/>
</dbReference>
<feature type="transmembrane region" description="Helical" evidence="8">
    <location>
        <begin position="223"/>
        <end position="244"/>
    </location>
</feature>
<sequence>MASDNSHKSGKLGVANGVYIPVCLNIVSILMFLRFGSILGHIGVLGMLGLLVVSYLIDLVTALSLSAVASNGEVKGGGAYYLISRSLGPEFGGSIGILFYLSQVLNTALNVVGLISCLELYFADQMLHGFWGIYLLETAALVGCTAMCLAGSGMFAKASNALLVILLVSTFSIPVSAMFLRPFSNPSLGIEFTGMSMATLKTNLFPDTGSDSQFQGLSTFRELFGILFPATSGIFAGASMSGDLRNPSKAIPKGTLWAMLSTFVIYLLVIVSMASAITQTSLLRDANILQDTTLSAPLILAGECATTFFSALMGLIGSAKLLQALARDKLIPGLSPFGLGTKKGDEPVLAIFLTYMIAQLSLFADLDQIATFISMGYQLTFFTMNLACFLLKIGSAPNFRPAFKFFSWHTAFAGSLLSAFAMFFIDETYATMAVILLVFLFLLIHYLSPPKHWGDVSQNLIYHQVRKYLLRLRPEHIKFWRPQIILLVGDPRRQTRLVQFCNSMKKGSLYILGHVIVTDDFETGVQEAKLQQSAWTKYISEYSRIKAFVQLNMSPTITWGIRNLILSAGLGGMRPNIAVIGFFNTDELRKLQAKGGLQGVSELPRAASAPANMVVDDSSEDEVRPTMRRRRDTSARLLDGDLPTDVIKREGNMSVTSYLTILEDLAFKHRLNVAVAKGFDRLETPRRDGKNSKKYIDLWPIQMSARVHADGKSVITSNFDTYTLILQLGYILRTCQTWRRVFQLRVMVFVEYASEVQEEKQRVSALLEKLRIDADVHAFSLDSDKLHTYQGIVHGEFKDPQIENMLNRALDSDWWDELKVIRLSQRQGSEVDNQDDESGSEVPRRRSTVSYVSGRSRRRPTVSLLSQMGFNLGIHAQNLPRKIFRSSSRTPNDSGSESSSSDDEVDADFNEPEHDGNISGIMGSPRSRISLGNDRLQRSSYGSLRSIGPATQRILEIERQPLLRASASARSYGAMPTDHLSPASGGIATTKSFEGRDGSISREDTLAVTQPPSRARSPTSGSQTLKPEEGPARRPGFTRANSSNRFVSSLVPETKIIDVGGAAGPSLGFASPESESAGQFKATLAETGGDATDDVKIDIPELLAAQQKGDGGRSRSDSHHNDEAGGGSESHQGSQAAVKLSFNDLPSRAQHLIINELMRQQSEDTAVLFTTLPIPEEGICESEGASVQYLSDVEVLCHELPPTLMRAVMEIKSKPRGFYSRGGSGSSRSRSSNNTSRSASSGRRDRSSSSRQTSKLREFVPVHTPDRPTHPVTDIPSDEECYAILSGIQAHNIQGQSRDSCAENRVATWSVSGESALPHAGSPTLSPPVQRRAVSTESSSGNTVGINDIMNSFESRQNPKVEPSPRSTTDSDFSSIIPVSPESTYRMPPEVTAWPGSAAANTFQRMRQHFSPSPPESECPADQAEQQTWSFQGTAINYRDHSGMLPSPAQSISIPPVPITLSRQALSLYNRESVYPDALTPTRWNMDQNGPRSAPPFTGRAPPAAVPPRPSNQTQIACSTSGEQVCRLCRKQGMMSGGALCLLCENSYLPVTSGVFGDNTHASPDSDQERGRVRRRQDDNDNVQEKPFSLGPPPPRRRGLGRTAKASPRGPRGQRNDNSREVSPTPARVGIARGISIKAAMSPKKIQLVSPGFRPGGFPGFPRTPGDSGGAGKWSPGRDASAMLKAGLASPLRFGEALDPLQRDTPQGEAQGEDATTLDDWTDDWDGFDYYFEPKETSERNEGNLAAAFQRQLPNVDEGSSGSESEDQVPALEPSPISPILSKLHGREQTRTPRSDQPPVRFFRSPEPAFF</sequence>
<evidence type="ECO:0000256" key="5">
    <source>
        <dbReference type="ARBA" id="ARBA00022989"/>
    </source>
</evidence>
<feature type="transmembrane region" description="Helical" evidence="8">
    <location>
        <begin position="256"/>
        <end position="278"/>
    </location>
</feature>
<evidence type="ECO:0000256" key="3">
    <source>
        <dbReference type="ARBA" id="ARBA00022448"/>
    </source>
</evidence>
<evidence type="ECO:0008006" key="13">
    <source>
        <dbReference type="Google" id="ProtNLM"/>
    </source>
</evidence>
<reference evidence="12" key="2">
    <citation type="submission" date="2019-10" db="EMBL/GenBank/DDBJ databases">
        <authorList>
            <consortium name="NCBI Genome Project"/>
        </authorList>
    </citation>
    <scope>NUCLEOTIDE SEQUENCE</scope>
    <source>
        <strain evidence="12">NI907</strain>
    </source>
</reference>
<feature type="compositionally biased region" description="Polar residues" evidence="7">
    <location>
        <begin position="1482"/>
        <end position="1491"/>
    </location>
</feature>
<feature type="compositionally biased region" description="Basic and acidic residues" evidence="7">
    <location>
        <begin position="1567"/>
        <end position="1579"/>
    </location>
</feature>
<organism evidence="11 12">
    <name type="scientific">Pyricularia grisea</name>
    <name type="common">Crabgrass-specific blast fungus</name>
    <name type="synonym">Magnaporthe grisea</name>
    <dbReference type="NCBI Taxonomy" id="148305"/>
    <lineage>
        <taxon>Eukaryota</taxon>
        <taxon>Fungi</taxon>
        <taxon>Dikarya</taxon>
        <taxon>Ascomycota</taxon>
        <taxon>Pezizomycotina</taxon>
        <taxon>Sordariomycetes</taxon>
        <taxon>Sordariomycetidae</taxon>
        <taxon>Magnaporthales</taxon>
        <taxon>Pyriculariaceae</taxon>
        <taxon>Pyricularia</taxon>
    </lineage>
</organism>
<feature type="region of interest" description="Disordered" evidence="7">
    <location>
        <begin position="1480"/>
        <end position="1516"/>
    </location>
</feature>
<dbReference type="KEGG" id="pgri:PgNI_01513"/>
<keyword evidence="11" id="KW-1185">Reference proteome</keyword>
<evidence type="ECO:0000259" key="10">
    <source>
        <dbReference type="Pfam" id="PF03522"/>
    </source>
</evidence>
<keyword evidence="3" id="KW-0813">Transport</keyword>
<dbReference type="PANTHER" id="PTHR11827:SF72">
    <property type="entry name" value="GH08340P"/>
    <property type="match status" value="1"/>
</dbReference>
<feature type="compositionally biased region" description="Low complexity" evidence="7">
    <location>
        <begin position="1226"/>
        <end position="1241"/>
    </location>
</feature>
<feature type="transmembrane region" description="Helical" evidence="8">
    <location>
        <begin position="405"/>
        <end position="423"/>
    </location>
</feature>
<feature type="compositionally biased region" description="Basic and acidic residues" evidence="7">
    <location>
        <begin position="993"/>
        <end position="1005"/>
    </location>
</feature>
<dbReference type="GO" id="GO:0015379">
    <property type="term" value="F:potassium:chloride symporter activity"/>
    <property type="evidence" value="ECO:0007669"/>
    <property type="project" value="TreeGrafter"/>
</dbReference>
<evidence type="ECO:0000313" key="12">
    <source>
        <dbReference type="RefSeq" id="XP_030986715.1"/>
    </source>
</evidence>
<dbReference type="GO" id="GO:0005774">
    <property type="term" value="C:vacuolar membrane"/>
    <property type="evidence" value="ECO:0007669"/>
    <property type="project" value="TreeGrafter"/>
</dbReference>
<feature type="transmembrane region" description="Helical" evidence="8">
    <location>
        <begin position="429"/>
        <end position="447"/>
    </location>
</feature>